<reference evidence="3" key="1">
    <citation type="journal article" date="2021" name="Sci. Rep.">
        <title>Diploid genomic architecture of Nitzschia inconspicua, an elite biomass production diatom.</title>
        <authorList>
            <person name="Oliver A."/>
            <person name="Podell S."/>
            <person name="Pinowska A."/>
            <person name="Traller J.C."/>
            <person name="Smith S.R."/>
            <person name="McClure R."/>
            <person name="Beliaev A."/>
            <person name="Bohutskyi P."/>
            <person name="Hill E.A."/>
            <person name="Rabines A."/>
            <person name="Zheng H."/>
            <person name="Allen L.Z."/>
            <person name="Kuo A."/>
            <person name="Grigoriev I.V."/>
            <person name="Allen A.E."/>
            <person name="Hazlebeck D."/>
            <person name="Allen E.E."/>
        </authorList>
    </citation>
    <scope>NUCLEOTIDE SEQUENCE</scope>
    <source>
        <strain evidence="3">Hildebrandi</strain>
    </source>
</reference>
<evidence type="ECO:0000256" key="1">
    <source>
        <dbReference type="SAM" id="Coils"/>
    </source>
</evidence>
<keyword evidence="4" id="KW-1185">Reference proteome</keyword>
<feature type="coiled-coil region" evidence="1">
    <location>
        <begin position="654"/>
        <end position="817"/>
    </location>
</feature>
<evidence type="ECO:0000313" key="3">
    <source>
        <dbReference type="EMBL" id="KAG7341573.1"/>
    </source>
</evidence>
<dbReference type="OrthoDB" id="53653at2759"/>
<keyword evidence="1" id="KW-0175">Coiled coil</keyword>
<feature type="coiled-coil region" evidence="1">
    <location>
        <begin position="375"/>
        <end position="458"/>
    </location>
</feature>
<sequence length="825" mass="95148">MASIIASCFAPALPPDITMSSQISADITVEDHLKAALRDQVHLQEALRMKQSMEDDLQRDLSFYKVKNQELNDILNALQSRNNGDQQQVMRAKAEQNAELTMQVRALKDLLNKSTQTMDSLKKDLQKIKEEKDALTKEQKSHERAISQINGLYNTVDKMQVSSMKTMQSEWLHSRWRTVAPTEQMDPHRTVQCISHKIIAIESDRQRLICEATSYQEDHVKQEERILELERQLKKLQEEKKEMRDERQSLLRELDLRAGKIGALEELFQTINSTRTLDIPENVEYESNEEKRETVSVMEEDAPIEGEGESEIKEVEVEESDDIISQTASNVGAAFASIMGTFSIDMLSLSGSQSPDAFAKDVPSFHTKDVEQELHEAAMMEVEEWKDKYQSLENEHSHAQLKIANLTVQVQNLEQETANAKNKADLREGLLKDVIQQYKKLEQEQVGANAQIAKLKEKVALLVLKQYKQEKQEKTTVSSGMKKGSKDGDYDDFLASRLPTFETETSGITMEDDLLRPQDDSSSSAPSTGDDDEDKILLEDYKNLESECDRLHHEFEKAIAKISTMEKELEMAHTQAQASQKRHADQAHALALLEREKSQLQEELLEEKQKISEWKSCHEGQQADDLRMAELRAEQARSKQRERERDLWEVIEQYKELSKLNAEQQAHMNNVERELELTHRVQIQRRDLVYEYRKLERALEEAMDTVTQLEEDLKQAKSEAARNKEESKSIRKLLAGCHFHYKQSQEKYNTILKQKDDLARQLQKAQEYDALSQEQAAFLKSQIGDLRENKRVSEQQIDRLTKENQELLKYCEDLLQLAKAENLAV</sequence>
<reference evidence="3" key="2">
    <citation type="submission" date="2021-04" db="EMBL/GenBank/DDBJ databases">
        <authorList>
            <person name="Podell S."/>
        </authorList>
    </citation>
    <scope>NUCLEOTIDE SEQUENCE</scope>
    <source>
        <strain evidence="3">Hildebrandi</strain>
    </source>
</reference>
<feature type="coiled-coil region" evidence="1">
    <location>
        <begin position="541"/>
        <end position="610"/>
    </location>
</feature>
<dbReference type="AlphaFoldDB" id="A0A9K3KDD1"/>
<comment type="caution">
    <text evidence="3">The sequence shown here is derived from an EMBL/GenBank/DDBJ whole genome shotgun (WGS) entry which is preliminary data.</text>
</comment>
<protein>
    <submittedName>
        <fullName evidence="3">Uncharacterized protein</fullName>
    </submittedName>
</protein>
<accession>A0A9K3KDD1</accession>
<feature type="region of interest" description="Disordered" evidence="2">
    <location>
        <begin position="501"/>
        <end position="534"/>
    </location>
</feature>
<feature type="coiled-coil region" evidence="1">
    <location>
        <begin position="212"/>
        <end position="253"/>
    </location>
</feature>
<evidence type="ECO:0000313" key="4">
    <source>
        <dbReference type="Proteomes" id="UP000693970"/>
    </source>
</evidence>
<dbReference type="Proteomes" id="UP000693970">
    <property type="component" value="Unassembled WGS sequence"/>
</dbReference>
<name>A0A9K3KDD1_9STRA</name>
<proteinExistence type="predicted"/>
<organism evidence="3 4">
    <name type="scientific">Nitzschia inconspicua</name>
    <dbReference type="NCBI Taxonomy" id="303405"/>
    <lineage>
        <taxon>Eukaryota</taxon>
        <taxon>Sar</taxon>
        <taxon>Stramenopiles</taxon>
        <taxon>Ochrophyta</taxon>
        <taxon>Bacillariophyta</taxon>
        <taxon>Bacillariophyceae</taxon>
        <taxon>Bacillariophycidae</taxon>
        <taxon>Bacillariales</taxon>
        <taxon>Bacillariaceae</taxon>
        <taxon>Nitzschia</taxon>
    </lineage>
</organism>
<feature type="coiled-coil region" evidence="1">
    <location>
        <begin position="61"/>
        <end position="145"/>
    </location>
</feature>
<dbReference type="EMBL" id="JAGRRH010000026">
    <property type="protein sequence ID" value="KAG7341573.1"/>
    <property type="molecule type" value="Genomic_DNA"/>
</dbReference>
<evidence type="ECO:0000256" key="2">
    <source>
        <dbReference type="SAM" id="MobiDB-lite"/>
    </source>
</evidence>
<gene>
    <name evidence="3" type="ORF">IV203_023526</name>
</gene>